<dbReference type="RefSeq" id="WP_012449677.1">
    <property type="nucleotide sequence ID" value="NZ_CP010520.1"/>
</dbReference>
<dbReference type="Proteomes" id="UP000476820">
    <property type="component" value="Unassembled WGS sequence"/>
</dbReference>
<gene>
    <name evidence="7" type="ORF">FC774_00855</name>
    <name evidence="8" type="ORF">FDB51_11455</name>
</gene>
<dbReference type="InterPro" id="IPR013325">
    <property type="entry name" value="RNA_pol_sigma_r2"/>
</dbReference>
<dbReference type="Proteomes" id="UP000473681">
    <property type="component" value="Unassembled WGS sequence"/>
</dbReference>
<dbReference type="PANTHER" id="PTHR43133">
    <property type="entry name" value="RNA POLYMERASE ECF-TYPE SIGMA FACTO"/>
    <property type="match status" value="1"/>
</dbReference>
<dbReference type="GO" id="GO:0006352">
    <property type="term" value="P:DNA-templated transcription initiation"/>
    <property type="evidence" value="ECO:0007669"/>
    <property type="project" value="InterPro"/>
</dbReference>
<name>A0A0L9Y840_CLOBO</name>
<dbReference type="PANTHER" id="PTHR43133:SF51">
    <property type="entry name" value="RNA POLYMERASE SIGMA FACTOR"/>
    <property type="match status" value="1"/>
</dbReference>
<dbReference type="SUPFAM" id="SSF88946">
    <property type="entry name" value="Sigma2 domain of RNA polymerase sigma factors"/>
    <property type="match status" value="1"/>
</dbReference>
<evidence type="ECO:0000256" key="3">
    <source>
        <dbReference type="ARBA" id="ARBA00023082"/>
    </source>
</evidence>
<dbReference type="InterPro" id="IPR014300">
    <property type="entry name" value="RNA_pol_sigma-V"/>
</dbReference>
<evidence type="ECO:0000256" key="4">
    <source>
        <dbReference type="ARBA" id="ARBA00023163"/>
    </source>
</evidence>
<evidence type="ECO:0000256" key="2">
    <source>
        <dbReference type="ARBA" id="ARBA00023015"/>
    </source>
</evidence>
<dbReference type="AlphaFoldDB" id="A0A0L9Y840"/>
<reference evidence="9 10" key="1">
    <citation type="submission" date="2019-04" db="EMBL/GenBank/DDBJ databases">
        <title>Genome sequencing of Clostridium botulinum Groups I-IV and Clostridium butyricum.</title>
        <authorList>
            <person name="Brunt J."/>
            <person name="Van Vliet A.H.M."/>
            <person name="Stringer S.C."/>
            <person name="Carter A.T."/>
            <person name="Peck M.W."/>
        </authorList>
    </citation>
    <scope>NUCLEOTIDE SEQUENCE [LARGE SCALE GENOMIC DNA]</scope>
    <source>
        <strain evidence="7 10">1605</strain>
        <strain evidence="8 9">CB-K-33E</strain>
    </source>
</reference>
<evidence type="ECO:0000313" key="9">
    <source>
        <dbReference type="Proteomes" id="UP000473681"/>
    </source>
</evidence>
<keyword evidence="4" id="KW-0804">Transcription</keyword>
<dbReference type="NCBIfam" id="TIGR02937">
    <property type="entry name" value="sigma70-ECF"/>
    <property type="match status" value="1"/>
</dbReference>
<dbReference type="Gene3D" id="1.10.1740.10">
    <property type="match status" value="1"/>
</dbReference>
<dbReference type="InterPro" id="IPR007627">
    <property type="entry name" value="RNA_pol_sigma70_r2"/>
</dbReference>
<sequence>MINENTLIYRFYNKNPMKNDLVKMAMKGDSKAFTSLIRENKEYLYKMAYSYVKNEQMALDILQESIYKAFVNIKKLKRENVFKTWITKILINECINTIRKNAKVTYLNNDILIKNESISIDEKLDLYEAIDQLRDGYKTVIILKYFNDLPLKDISYIMDIPENTVKSHLKRAKNDLSKILKEDFLNE</sequence>
<dbReference type="GO" id="GO:0003677">
    <property type="term" value="F:DNA binding"/>
    <property type="evidence" value="ECO:0007669"/>
    <property type="project" value="InterPro"/>
</dbReference>
<dbReference type="Gene3D" id="1.10.10.10">
    <property type="entry name" value="Winged helix-like DNA-binding domain superfamily/Winged helix DNA-binding domain"/>
    <property type="match status" value="1"/>
</dbReference>
<evidence type="ECO:0000313" key="7">
    <source>
        <dbReference type="EMBL" id="NFF86458.1"/>
    </source>
</evidence>
<dbReference type="EMBL" id="SWVK01000015">
    <property type="protein sequence ID" value="NFN35727.1"/>
    <property type="molecule type" value="Genomic_DNA"/>
</dbReference>
<evidence type="ECO:0000313" key="10">
    <source>
        <dbReference type="Proteomes" id="UP000476820"/>
    </source>
</evidence>
<evidence type="ECO:0000256" key="1">
    <source>
        <dbReference type="ARBA" id="ARBA00010641"/>
    </source>
</evidence>
<dbReference type="Pfam" id="PF04542">
    <property type="entry name" value="Sigma70_r2"/>
    <property type="match status" value="1"/>
</dbReference>
<dbReference type="Pfam" id="PF08281">
    <property type="entry name" value="Sigma70_r4_2"/>
    <property type="match status" value="1"/>
</dbReference>
<dbReference type="InterPro" id="IPR013324">
    <property type="entry name" value="RNA_pol_sigma_r3/r4-like"/>
</dbReference>
<keyword evidence="3" id="KW-0731">Sigma factor</keyword>
<evidence type="ECO:0000313" key="8">
    <source>
        <dbReference type="EMBL" id="NFN35727.1"/>
    </source>
</evidence>
<dbReference type="InterPro" id="IPR013249">
    <property type="entry name" value="RNA_pol_sigma70_r4_t2"/>
</dbReference>
<organism evidence="7 10">
    <name type="scientific">Clostridium botulinum</name>
    <dbReference type="NCBI Taxonomy" id="1491"/>
    <lineage>
        <taxon>Bacteria</taxon>
        <taxon>Bacillati</taxon>
        <taxon>Bacillota</taxon>
        <taxon>Clostridia</taxon>
        <taxon>Eubacteriales</taxon>
        <taxon>Clostridiaceae</taxon>
        <taxon>Clostridium</taxon>
    </lineage>
</organism>
<accession>A0A0L9Y840</accession>
<dbReference type="InterPro" id="IPR036388">
    <property type="entry name" value="WH-like_DNA-bd_sf"/>
</dbReference>
<keyword evidence="2" id="KW-0805">Transcription regulation</keyword>
<dbReference type="NCBIfam" id="TIGR02954">
    <property type="entry name" value="Sig70_famx3"/>
    <property type="match status" value="1"/>
</dbReference>
<protein>
    <submittedName>
        <fullName evidence="7">Sigma-70 family RNA polymerase sigma factor</fullName>
    </submittedName>
</protein>
<proteinExistence type="inferred from homology"/>
<dbReference type="CDD" id="cd06171">
    <property type="entry name" value="Sigma70_r4"/>
    <property type="match status" value="1"/>
</dbReference>
<evidence type="ECO:0000259" key="5">
    <source>
        <dbReference type="Pfam" id="PF04542"/>
    </source>
</evidence>
<feature type="domain" description="RNA polymerase sigma factor 70 region 4 type 2" evidence="6">
    <location>
        <begin position="125"/>
        <end position="175"/>
    </location>
</feature>
<dbReference type="SUPFAM" id="SSF88659">
    <property type="entry name" value="Sigma3 and sigma4 domains of RNA polymerase sigma factors"/>
    <property type="match status" value="1"/>
</dbReference>
<evidence type="ECO:0000259" key="6">
    <source>
        <dbReference type="Pfam" id="PF08281"/>
    </source>
</evidence>
<dbReference type="GO" id="GO:0016987">
    <property type="term" value="F:sigma factor activity"/>
    <property type="evidence" value="ECO:0007669"/>
    <property type="project" value="UniProtKB-KW"/>
</dbReference>
<feature type="domain" description="RNA polymerase sigma-70 region 2" evidence="5">
    <location>
        <begin position="36"/>
        <end position="103"/>
    </location>
</feature>
<comment type="caution">
    <text evidence="7">The sequence shown here is derived from an EMBL/GenBank/DDBJ whole genome shotgun (WGS) entry which is preliminary data.</text>
</comment>
<dbReference type="OrthoDB" id="9782703at2"/>
<dbReference type="EMBL" id="SWOV01000001">
    <property type="protein sequence ID" value="NFF86458.1"/>
    <property type="molecule type" value="Genomic_DNA"/>
</dbReference>
<dbReference type="InterPro" id="IPR014284">
    <property type="entry name" value="RNA_pol_sigma-70_dom"/>
</dbReference>
<comment type="similarity">
    <text evidence="1">Belongs to the sigma-70 factor family. ECF subfamily.</text>
</comment>
<dbReference type="InterPro" id="IPR039425">
    <property type="entry name" value="RNA_pol_sigma-70-like"/>
</dbReference>